<evidence type="ECO:0000259" key="15">
    <source>
        <dbReference type="PROSITE" id="PS50109"/>
    </source>
</evidence>
<feature type="transmembrane region" description="Helical" evidence="14">
    <location>
        <begin position="165"/>
        <end position="184"/>
    </location>
</feature>
<keyword evidence="10 14" id="KW-0067">ATP-binding</keyword>
<dbReference type="PRINTS" id="PR00344">
    <property type="entry name" value="BCTRLSENSOR"/>
</dbReference>
<evidence type="ECO:0000256" key="13">
    <source>
        <dbReference type="ARBA" id="ARBA00023136"/>
    </source>
</evidence>
<dbReference type="InterPro" id="IPR005467">
    <property type="entry name" value="His_kinase_dom"/>
</dbReference>
<evidence type="ECO:0000256" key="7">
    <source>
        <dbReference type="ARBA" id="ARBA00022692"/>
    </source>
</evidence>
<dbReference type="PROSITE" id="PS50885">
    <property type="entry name" value="HAMP"/>
    <property type="match status" value="1"/>
</dbReference>
<feature type="transmembrane region" description="Helical" evidence="14">
    <location>
        <begin position="6"/>
        <end position="24"/>
    </location>
</feature>
<dbReference type="Proteomes" id="UP000076131">
    <property type="component" value="Unassembled WGS sequence"/>
</dbReference>
<dbReference type="GO" id="GO:0000155">
    <property type="term" value="F:phosphorelay sensor kinase activity"/>
    <property type="evidence" value="ECO:0007669"/>
    <property type="project" value="InterPro"/>
</dbReference>
<evidence type="ECO:0000256" key="8">
    <source>
        <dbReference type="ARBA" id="ARBA00022741"/>
    </source>
</evidence>
<evidence type="ECO:0000256" key="9">
    <source>
        <dbReference type="ARBA" id="ARBA00022777"/>
    </source>
</evidence>
<dbReference type="InterPro" id="IPR003661">
    <property type="entry name" value="HisK_dim/P_dom"/>
</dbReference>
<name>A0A154QEI9_9GAMM</name>
<evidence type="ECO:0000256" key="3">
    <source>
        <dbReference type="ARBA" id="ARBA00022475"/>
    </source>
</evidence>
<evidence type="ECO:0000313" key="18">
    <source>
        <dbReference type="Proteomes" id="UP000076131"/>
    </source>
</evidence>
<dbReference type="SMART" id="SM00304">
    <property type="entry name" value="HAMP"/>
    <property type="match status" value="1"/>
</dbReference>
<evidence type="ECO:0000256" key="12">
    <source>
        <dbReference type="ARBA" id="ARBA00023012"/>
    </source>
</evidence>
<feature type="domain" description="Histidine kinase" evidence="15">
    <location>
        <begin position="246"/>
        <end position="462"/>
    </location>
</feature>
<dbReference type="GO" id="GO:0005886">
    <property type="term" value="C:plasma membrane"/>
    <property type="evidence" value="ECO:0007669"/>
    <property type="project" value="UniProtKB-SubCell"/>
</dbReference>
<dbReference type="Pfam" id="PF02518">
    <property type="entry name" value="HATPase_c"/>
    <property type="match status" value="1"/>
</dbReference>
<dbReference type="CDD" id="cd00082">
    <property type="entry name" value="HisKA"/>
    <property type="match status" value="1"/>
</dbReference>
<dbReference type="PANTHER" id="PTHR45436:SF3">
    <property type="entry name" value="SENSOR HISTIDINE KINASE HPRS"/>
    <property type="match status" value="1"/>
</dbReference>
<dbReference type="FunFam" id="3.30.565.10:FF:000006">
    <property type="entry name" value="Sensor histidine kinase WalK"/>
    <property type="match status" value="1"/>
</dbReference>
<dbReference type="NCBIfam" id="TIGR01386">
    <property type="entry name" value="cztS_silS_copS"/>
    <property type="match status" value="1"/>
</dbReference>
<keyword evidence="6 14" id="KW-0808">Transferase</keyword>
<keyword evidence="5" id="KW-0597">Phosphoprotein</keyword>
<keyword evidence="7 14" id="KW-0812">Transmembrane</keyword>
<protein>
    <recommendedName>
        <fullName evidence="14">Sensor protein</fullName>
        <ecNumber evidence="14">2.7.13.3</ecNumber>
    </recommendedName>
</protein>
<dbReference type="EMBL" id="LVJS01000054">
    <property type="protein sequence ID" value="KZC22678.1"/>
    <property type="molecule type" value="Genomic_DNA"/>
</dbReference>
<dbReference type="STRING" id="416169.RHOFW104T7_17885"/>
<dbReference type="Pfam" id="PF00512">
    <property type="entry name" value="HisKA"/>
    <property type="match status" value="1"/>
</dbReference>
<dbReference type="SMART" id="SM00388">
    <property type="entry name" value="HisKA"/>
    <property type="match status" value="1"/>
</dbReference>
<dbReference type="Gene3D" id="6.10.340.10">
    <property type="match status" value="1"/>
</dbReference>
<proteinExistence type="predicted"/>
<evidence type="ECO:0000256" key="1">
    <source>
        <dbReference type="ARBA" id="ARBA00000085"/>
    </source>
</evidence>
<evidence type="ECO:0000256" key="14">
    <source>
        <dbReference type="RuleBase" id="RU364088"/>
    </source>
</evidence>
<evidence type="ECO:0000256" key="5">
    <source>
        <dbReference type="ARBA" id="ARBA00022553"/>
    </source>
</evidence>
<dbReference type="PROSITE" id="PS50109">
    <property type="entry name" value="HIS_KIN"/>
    <property type="match status" value="1"/>
</dbReference>
<evidence type="ECO:0000256" key="11">
    <source>
        <dbReference type="ARBA" id="ARBA00022989"/>
    </source>
</evidence>
<dbReference type="EC" id="2.7.13.3" evidence="14"/>
<evidence type="ECO:0000256" key="10">
    <source>
        <dbReference type="ARBA" id="ARBA00022840"/>
    </source>
</evidence>
<organism evidence="17 18">
    <name type="scientific">Rhodanobacter thiooxydans</name>
    <dbReference type="NCBI Taxonomy" id="416169"/>
    <lineage>
        <taxon>Bacteria</taxon>
        <taxon>Pseudomonadati</taxon>
        <taxon>Pseudomonadota</taxon>
        <taxon>Gammaproteobacteria</taxon>
        <taxon>Lysobacterales</taxon>
        <taxon>Rhodanobacteraceae</taxon>
        <taxon>Rhodanobacter</taxon>
    </lineage>
</organism>
<dbReference type="AlphaFoldDB" id="A0A154QEI9"/>
<accession>A0A154QEI9</accession>
<dbReference type="CDD" id="cd06225">
    <property type="entry name" value="HAMP"/>
    <property type="match status" value="1"/>
</dbReference>
<keyword evidence="4 14" id="KW-0997">Cell inner membrane</keyword>
<dbReference type="InterPro" id="IPR050428">
    <property type="entry name" value="TCS_sensor_his_kinase"/>
</dbReference>
<evidence type="ECO:0000256" key="6">
    <source>
        <dbReference type="ARBA" id="ARBA00022679"/>
    </source>
</evidence>
<evidence type="ECO:0000256" key="2">
    <source>
        <dbReference type="ARBA" id="ARBA00004533"/>
    </source>
</evidence>
<dbReference type="InterPro" id="IPR006290">
    <property type="entry name" value="CztS_silS_copS"/>
</dbReference>
<reference evidence="17 18" key="1">
    <citation type="journal article" date="2016" name="MBio">
        <title>Lateral Gene Transfer in a Heavy Metal-Contaminated-Groundwater Microbial Community.</title>
        <authorList>
            <person name="Hemme C.L."/>
            <person name="Green S.J."/>
            <person name="Rishishwar L."/>
            <person name="Prakash O."/>
            <person name="Pettenato A."/>
            <person name="Chakraborty R."/>
            <person name="Deutschbauer A.M."/>
            <person name="Van Nostrand J.D."/>
            <person name="Wu L."/>
            <person name="He Z."/>
            <person name="Jordan I.K."/>
            <person name="Hazen T.C."/>
            <person name="Arkin A.P."/>
            <person name="Kostka J.E."/>
            <person name="Zhou J."/>
        </authorList>
    </citation>
    <scope>NUCLEOTIDE SEQUENCE [LARGE SCALE GENOMIC DNA]</scope>
    <source>
        <strain evidence="17 18">FW104-T7</strain>
    </source>
</reference>
<dbReference type="PANTHER" id="PTHR45436">
    <property type="entry name" value="SENSOR HISTIDINE KINASE YKOH"/>
    <property type="match status" value="1"/>
</dbReference>
<comment type="catalytic activity">
    <reaction evidence="1 14">
        <text>ATP + protein L-histidine = ADP + protein N-phospho-L-histidine.</text>
        <dbReference type="EC" id="2.7.13.3"/>
    </reaction>
</comment>
<keyword evidence="9 14" id="KW-0418">Kinase</keyword>
<evidence type="ECO:0000256" key="4">
    <source>
        <dbReference type="ARBA" id="ARBA00022519"/>
    </source>
</evidence>
<dbReference type="InterPro" id="IPR004358">
    <property type="entry name" value="Sig_transdc_His_kin-like_C"/>
</dbReference>
<dbReference type="InterPro" id="IPR036097">
    <property type="entry name" value="HisK_dim/P_sf"/>
</dbReference>
<keyword evidence="3 14" id="KW-1003">Cell membrane</keyword>
<comment type="function">
    <text evidence="14">Member of a two-component regulatory system.</text>
</comment>
<dbReference type="SUPFAM" id="SSF158472">
    <property type="entry name" value="HAMP domain-like"/>
    <property type="match status" value="1"/>
</dbReference>
<sequence>MTIWYTLSAFALIMVATGVLYWGLVTSLAQEDARTLDDNLNNMRLLLAGSPASDVELIRRSQDAVWKTGRTPQFYFRILDGDAHTLVETPGMPAMLPAPTATELARFPLLATSDSRAVLSRSSDQFEVLSARLVGATPDAPARFIEVAMMRDNDEDLLARYRERLGLVLGLSLILCSLAGYVIARFGMRPIQRISRAAEHIRSTTLHERIDTAGLPAELLGMAQTFNSMLDRLQEAFARVSQFSDDVAHELRTPINNLRGEIEVALSKARSDDEYRETLGSGLEECARISRVIQSLLFLARTENTVEPLPRESVDVGRALVAVQEFYEAAASEAGLALRVDAAPGSWAPLNRTLFQQAIGNLVSNAIAHTPRGGSVQMTTRVEADWLQVIVADTGSGIASEHLPHVFERFYRADTARSGAEQRVGLGLAVVKRIVERHNGRIEIESPPLRGTQVRIRLPRFG</sequence>
<dbReference type="CDD" id="cd00075">
    <property type="entry name" value="HATPase"/>
    <property type="match status" value="1"/>
</dbReference>
<dbReference type="Pfam" id="PF00672">
    <property type="entry name" value="HAMP"/>
    <property type="match status" value="1"/>
</dbReference>
<dbReference type="InterPro" id="IPR003594">
    <property type="entry name" value="HATPase_dom"/>
</dbReference>
<dbReference type="GO" id="GO:0005524">
    <property type="term" value="F:ATP binding"/>
    <property type="evidence" value="ECO:0007669"/>
    <property type="project" value="UniProtKB-KW"/>
</dbReference>
<keyword evidence="18" id="KW-1185">Reference proteome</keyword>
<keyword evidence="11 14" id="KW-1133">Transmembrane helix</keyword>
<dbReference type="SUPFAM" id="SSF55874">
    <property type="entry name" value="ATPase domain of HSP90 chaperone/DNA topoisomerase II/histidine kinase"/>
    <property type="match status" value="1"/>
</dbReference>
<dbReference type="InterPro" id="IPR036890">
    <property type="entry name" value="HATPase_C_sf"/>
</dbReference>
<keyword evidence="12 14" id="KW-0902">Two-component regulatory system</keyword>
<keyword evidence="8 14" id="KW-0547">Nucleotide-binding</keyword>
<dbReference type="SUPFAM" id="SSF47384">
    <property type="entry name" value="Homodimeric domain of signal transducing histidine kinase"/>
    <property type="match status" value="1"/>
</dbReference>
<gene>
    <name evidence="17" type="ORF">RHOFW104T7_17885</name>
</gene>
<comment type="caution">
    <text evidence="17">The sequence shown here is derived from an EMBL/GenBank/DDBJ whole genome shotgun (WGS) entry which is preliminary data.</text>
</comment>
<keyword evidence="13 14" id="KW-0472">Membrane</keyword>
<dbReference type="InterPro" id="IPR003660">
    <property type="entry name" value="HAMP_dom"/>
</dbReference>
<evidence type="ECO:0000259" key="16">
    <source>
        <dbReference type="PROSITE" id="PS50885"/>
    </source>
</evidence>
<dbReference type="Gene3D" id="1.10.287.130">
    <property type="match status" value="1"/>
</dbReference>
<comment type="subcellular location">
    <subcellularLocation>
        <location evidence="2 14">Cell inner membrane</location>
    </subcellularLocation>
</comment>
<feature type="domain" description="HAMP" evidence="16">
    <location>
        <begin position="185"/>
        <end position="238"/>
    </location>
</feature>
<dbReference type="SMART" id="SM00387">
    <property type="entry name" value="HATPase_c"/>
    <property type="match status" value="1"/>
</dbReference>
<dbReference type="Gene3D" id="3.30.565.10">
    <property type="entry name" value="Histidine kinase-like ATPase, C-terminal domain"/>
    <property type="match status" value="1"/>
</dbReference>
<evidence type="ECO:0000313" key="17">
    <source>
        <dbReference type="EMBL" id="KZC22678.1"/>
    </source>
</evidence>